<evidence type="ECO:0000313" key="2">
    <source>
        <dbReference type="EMBL" id="EHN10418.1"/>
    </source>
</evidence>
<sequence length="344" mass="36841">MNGSQVADGVARVQLLNSTHYRDAIGWHWFVNSTNASNPVPAALTTPLGSSGVPSVEHLDETYTQLQAAGITMIIQVTDAPLWASKFAQCTDPIFALINFVLCSGYAGTTAAYHPTPANRPKFGQFAAAVAARYPGAIIEGWNEPDADAYANPASVNYKTSGSPSEVAEEQCVLYNAVKAVDPNRIVLSPAMGDLRDASFTQGYLHFVGTRTCHDGFSTHMYFGGSAAERAAALADRFAKLDAARDLYSDTSPIWVTETGSTVSGTSTEASQNIIVPESYDEMISMPEVHAVLIWALRDAPLPFVPYTTPGSTAYGFGLLRTDWTPKPAFCTLLARTSNTYSGC</sequence>
<dbReference type="EMBL" id="AGUD01000222">
    <property type="protein sequence ID" value="EHN10418.1"/>
    <property type="molecule type" value="Genomic_DNA"/>
</dbReference>
<comment type="caution">
    <text evidence="2">The sequence shown here is derived from an EMBL/GenBank/DDBJ whole genome shotgun (WGS) entry which is preliminary data.</text>
</comment>
<dbReference type="AlphaFoldDB" id="H0E7D1"/>
<dbReference type="GO" id="GO:0004553">
    <property type="term" value="F:hydrolase activity, hydrolyzing O-glycosyl compounds"/>
    <property type="evidence" value="ECO:0007669"/>
    <property type="project" value="TreeGrafter"/>
</dbReference>
<organism evidence="2 3">
    <name type="scientific">Patulibacter medicamentivorans</name>
    <dbReference type="NCBI Taxonomy" id="1097667"/>
    <lineage>
        <taxon>Bacteria</taxon>
        <taxon>Bacillati</taxon>
        <taxon>Actinomycetota</taxon>
        <taxon>Thermoleophilia</taxon>
        <taxon>Solirubrobacterales</taxon>
        <taxon>Patulibacteraceae</taxon>
        <taxon>Patulibacter</taxon>
    </lineage>
</organism>
<evidence type="ECO:0000259" key="1">
    <source>
        <dbReference type="Pfam" id="PF11790"/>
    </source>
</evidence>
<dbReference type="InterPro" id="IPR017853">
    <property type="entry name" value="GH"/>
</dbReference>
<reference evidence="2 3" key="1">
    <citation type="journal article" date="2013" name="Biodegradation">
        <title>Quantitative proteomic analysis of ibuprofen-degrading Patulibacter sp. strain I11.</title>
        <authorList>
            <person name="Almeida B."/>
            <person name="Kjeldal H."/>
            <person name="Lolas I."/>
            <person name="Knudsen A.D."/>
            <person name="Carvalho G."/>
            <person name="Nielsen K.L."/>
            <person name="Barreto Crespo M.T."/>
            <person name="Stensballe A."/>
            <person name="Nielsen J.L."/>
        </authorList>
    </citation>
    <scope>NUCLEOTIDE SEQUENCE [LARGE SCALE GENOMIC DNA]</scope>
    <source>
        <strain evidence="2 3">I11</strain>
    </source>
</reference>
<evidence type="ECO:0000313" key="3">
    <source>
        <dbReference type="Proteomes" id="UP000005143"/>
    </source>
</evidence>
<accession>H0E7D1</accession>
<dbReference type="PANTHER" id="PTHR12631:SF10">
    <property type="entry name" value="BETA-XYLOSIDASE-LIKE PROTEIN-RELATED"/>
    <property type="match status" value="1"/>
</dbReference>
<keyword evidence="3" id="KW-1185">Reference proteome</keyword>
<gene>
    <name evidence="2" type="ORF">PAI11_27330</name>
</gene>
<dbReference type="InterPro" id="IPR051923">
    <property type="entry name" value="Glycosyl_Hydrolase_39"/>
</dbReference>
<dbReference type="PATRIC" id="fig|1097667.3.peg.2713"/>
<dbReference type="InterPro" id="IPR024655">
    <property type="entry name" value="Asl1_glyco_hydro_catalytic"/>
</dbReference>
<protein>
    <submittedName>
        <fullName evidence="2">Glycoside hydrolase</fullName>
    </submittedName>
</protein>
<proteinExistence type="predicted"/>
<dbReference type="Proteomes" id="UP000005143">
    <property type="component" value="Unassembled WGS sequence"/>
</dbReference>
<keyword evidence="2" id="KW-0378">Hydrolase</keyword>
<dbReference type="Gene3D" id="3.20.20.80">
    <property type="entry name" value="Glycosidases"/>
    <property type="match status" value="1"/>
</dbReference>
<dbReference type="PANTHER" id="PTHR12631">
    <property type="entry name" value="ALPHA-L-IDURONIDASE"/>
    <property type="match status" value="1"/>
</dbReference>
<dbReference type="Pfam" id="PF11790">
    <property type="entry name" value="Glyco_hydro_cc"/>
    <property type="match status" value="1"/>
</dbReference>
<feature type="domain" description="Asl1-like glycosyl hydrolase catalytic" evidence="1">
    <location>
        <begin position="128"/>
        <end position="275"/>
    </location>
</feature>
<dbReference type="SUPFAM" id="SSF51445">
    <property type="entry name" value="(Trans)glycosidases"/>
    <property type="match status" value="1"/>
</dbReference>
<name>H0E7D1_9ACTN</name>